<dbReference type="PANTHER" id="PTHR24148">
    <property type="entry name" value="ANKYRIN REPEAT DOMAIN-CONTAINING PROTEIN 39 HOMOLOG-RELATED"/>
    <property type="match status" value="1"/>
</dbReference>
<protein>
    <submittedName>
        <fullName evidence="2">HET-domain-containing protein</fullName>
    </submittedName>
</protein>
<accession>A0A9P4HNK8</accession>
<organism evidence="2 3">
    <name type="scientific">Saccharata proteae CBS 121410</name>
    <dbReference type="NCBI Taxonomy" id="1314787"/>
    <lineage>
        <taxon>Eukaryota</taxon>
        <taxon>Fungi</taxon>
        <taxon>Dikarya</taxon>
        <taxon>Ascomycota</taxon>
        <taxon>Pezizomycotina</taxon>
        <taxon>Dothideomycetes</taxon>
        <taxon>Dothideomycetes incertae sedis</taxon>
        <taxon>Botryosphaeriales</taxon>
        <taxon>Saccharataceae</taxon>
        <taxon>Saccharata</taxon>
    </lineage>
</organism>
<dbReference type="EMBL" id="ML978770">
    <property type="protein sequence ID" value="KAF2083576.1"/>
    <property type="molecule type" value="Genomic_DNA"/>
</dbReference>
<sequence length="197" mass="22736">YYPLDADQIRLAVIHPGTQSEPLHCSLHTVRLSQWETEEAPSSDLPFPPAYEALSYVWGSTDRPESVIMHHGNNLRIALCGLRKSSDFRVVWVDSLCINQDDLLERGTQVALMWRIYRQASHVVIWLGEEEHYTTDAVFAIHKFATSANIPKKFPFRQPELFIPVELQHAVIAMLRHPWFTRLWVFQESIAAQETTV</sequence>
<dbReference type="OrthoDB" id="3553147at2759"/>
<proteinExistence type="predicted"/>
<evidence type="ECO:0000313" key="3">
    <source>
        <dbReference type="Proteomes" id="UP000799776"/>
    </source>
</evidence>
<feature type="non-terminal residue" evidence="2">
    <location>
        <position position="1"/>
    </location>
</feature>
<dbReference type="AlphaFoldDB" id="A0A9P4HNK8"/>
<reference evidence="2" key="1">
    <citation type="journal article" date="2020" name="Stud. Mycol.">
        <title>101 Dothideomycetes genomes: a test case for predicting lifestyles and emergence of pathogens.</title>
        <authorList>
            <person name="Haridas S."/>
            <person name="Albert R."/>
            <person name="Binder M."/>
            <person name="Bloem J."/>
            <person name="Labutti K."/>
            <person name="Salamov A."/>
            <person name="Andreopoulos B."/>
            <person name="Baker S."/>
            <person name="Barry K."/>
            <person name="Bills G."/>
            <person name="Bluhm B."/>
            <person name="Cannon C."/>
            <person name="Castanera R."/>
            <person name="Culley D."/>
            <person name="Daum C."/>
            <person name="Ezra D."/>
            <person name="Gonzalez J."/>
            <person name="Henrissat B."/>
            <person name="Kuo A."/>
            <person name="Liang C."/>
            <person name="Lipzen A."/>
            <person name="Lutzoni F."/>
            <person name="Magnuson J."/>
            <person name="Mondo S."/>
            <person name="Nolan M."/>
            <person name="Ohm R."/>
            <person name="Pangilinan J."/>
            <person name="Park H.-J."/>
            <person name="Ramirez L."/>
            <person name="Alfaro M."/>
            <person name="Sun H."/>
            <person name="Tritt A."/>
            <person name="Yoshinaga Y."/>
            <person name="Zwiers L.-H."/>
            <person name="Turgeon B."/>
            <person name="Goodwin S."/>
            <person name="Spatafora J."/>
            <person name="Crous P."/>
            <person name="Grigoriev I."/>
        </authorList>
    </citation>
    <scope>NUCLEOTIDE SEQUENCE</scope>
    <source>
        <strain evidence="2">CBS 121410</strain>
    </source>
</reference>
<feature type="domain" description="Heterokaryon incompatibility" evidence="1">
    <location>
        <begin position="51"/>
        <end position="188"/>
    </location>
</feature>
<gene>
    <name evidence="2" type="ORF">K490DRAFT_3274</name>
</gene>
<dbReference type="PANTHER" id="PTHR24148:SF82">
    <property type="entry name" value="HETEROKARYON INCOMPATIBILITY DOMAIN-CONTAINING PROTEIN"/>
    <property type="match status" value="1"/>
</dbReference>
<dbReference type="InterPro" id="IPR052895">
    <property type="entry name" value="HetReg/Transcr_Mod"/>
</dbReference>
<comment type="caution">
    <text evidence="2">The sequence shown here is derived from an EMBL/GenBank/DDBJ whole genome shotgun (WGS) entry which is preliminary data.</text>
</comment>
<dbReference type="Pfam" id="PF06985">
    <property type="entry name" value="HET"/>
    <property type="match status" value="1"/>
</dbReference>
<keyword evidence="3" id="KW-1185">Reference proteome</keyword>
<evidence type="ECO:0000313" key="2">
    <source>
        <dbReference type="EMBL" id="KAF2083576.1"/>
    </source>
</evidence>
<dbReference type="Proteomes" id="UP000799776">
    <property type="component" value="Unassembled WGS sequence"/>
</dbReference>
<feature type="non-terminal residue" evidence="2">
    <location>
        <position position="197"/>
    </location>
</feature>
<evidence type="ECO:0000259" key="1">
    <source>
        <dbReference type="Pfam" id="PF06985"/>
    </source>
</evidence>
<name>A0A9P4HNK8_9PEZI</name>
<dbReference type="InterPro" id="IPR010730">
    <property type="entry name" value="HET"/>
</dbReference>